<dbReference type="GO" id="GO:0006352">
    <property type="term" value="P:DNA-templated transcription initiation"/>
    <property type="evidence" value="ECO:0007669"/>
    <property type="project" value="InterPro"/>
</dbReference>
<dbReference type="Pfam" id="PF04542">
    <property type="entry name" value="Sigma70_r2"/>
    <property type="match status" value="1"/>
</dbReference>
<dbReference type="PANTHER" id="PTHR43133">
    <property type="entry name" value="RNA POLYMERASE ECF-TYPE SIGMA FACTO"/>
    <property type="match status" value="1"/>
</dbReference>
<dbReference type="InterPro" id="IPR039425">
    <property type="entry name" value="RNA_pol_sigma-70-like"/>
</dbReference>
<reference evidence="7 8" key="1">
    <citation type="submission" date="2016-10" db="EMBL/GenBank/DDBJ databases">
        <authorList>
            <person name="de Groot N.N."/>
        </authorList>
    </citation>
    <scope>NUCLEOTIDE SEQUENCE [LARGE SCALE GENOMIC DNA]</scope>
    <source>
        <strain evidence="7 8">DSM 14858</strain>
    </source>
</reference>
<dbReference type="SUPFAM" id="SSF88659">
    <property type="entry name" value="Sigma3 and sigma4 domains of RNA polymerase sigma factors"/>
    <property type="match status" value="1"/>
</dbReference>
<keyword evidence="2" id="KW-0805">Transcription regulation</keyword>
<dbReference type="PANTHER" id="PTHR43133:SF8">
    <property type="entry name" value="RNA POLYMERASE SIGMA FACTOR HI_1459-RELATED"/>
    <property type="match status" value="1"/>
</dbReference>
<proteinExistence type="inferred from homology"/>
<evidence type="ECO:0000313" key="8">
    <source>
        <dbReference type="Proteomes" id="UP000199283"/>
    </source>
</evidence>
<dbReference type="InterPro" id="IPR013324">
    <property type="entry name" value="RNA_pol_sigma_r3/r4-like"/>
</dbReference>
<organism evidence="7 8">
    <name type="scientific">Jannaschia helgolandensis</name>
    <dbReference type="NCBI Taxonomy" id="188906"/>
    <lineage>
        <taxon>Bacteria</taxon>
        <taxon>Pseudomonadati</taxon>
        <taxon>Pseudomonadota</taxon>
        <taxon>Alphaproteobacteria</taxon>
        <taxon>Rhodobacterales</taxon>
        <taxon>Roseobacteraceae</taxon>
        <taxon>Jannaschia</taxon>
    </lineage>
</organism>
<dbReference type="Gene3D" id="1.10.1740.10">
    <property type="match status" value="1"/>
</dbReference>
<keyword evidence="8" id="KW-1185">Reference proteome</keyword>
<dbReference type="InterPro" id="IPR007627">
    <property type="entry name" value="RNA_pol_sigma70_r2"/>
</dbReference>
<keyword evidence="3" id="KW-0731">Sigma factor</keyword>
<evidence type="ECO:0000256" key="5">
    <source>
        <dbReference type="ARBA" id="ARBA00023163"/>
    </source>
</evidence>
<evidence type="ECO:0000256" key="3">
    <source>
        <dbReference type="ARBA" id="ARBA00023082"/>
    </source>
</evidence>
<dbReference type="GO" id="GO:0016987">
    <property type="term" value="F:sigma factor activity"/>
    <property type="evidence" value="ECO:0007669"/>
    <property type="project" value="UniProtKB-KW"/>
</dbReference>
<evidence type="ECO:0000256" key="1">
    <source>
        <dbReference type="ARBA" id="ARBA00010641"/>
    </source>
</evidence>
<evidence type="ECO:0000313" key="7">
    <source>
        <dbReference type="EMBL" id="SEL00655.1"/>
    </source>
</evidence>
<gene>
    <name evidence="7" type="ORF">SAMN04488526_1783</name>
</gene>
<name>A0A1H7LQ98_9RHOB</name>
<dbReference type="STRING" id="188906.SAMN04488526_1783"/>
<dbReference type="GO" id="GO:0003677">
    <property type="term" value="F:DNA binding"/>
    <property type="evidence" value="ECO:0007669"/>
    <property type="project" value="UniProtKB-KW"/>
</dbReference>
<dbReference type="EMBL" id="FNZQ01000002">
    <property type="protein sequence ID" value="SEL00655.1"/>
    <property type="molecule type" value="Genomic_DNA"/>
</dbReference>
<dbReference type="RefSeq" id="WP_092761897.1">
    <property type="nucleotide sequence ID" value="NZ_FNZQ01000002.1"/>
</dbReference>
<keyword evidence="4" id="KW-0238">DNA-binding</keyword>
<evidence type="ECO:0000256" key="2">
    <source>
        <dbReference type="ARBA" id="ARBA00023015"/>
    </source>
</evidence>
<feature type="domain" description="RNA polymerase sigma-70 region 2" evidence="6">
    <location>
        <begin position="25"/>
        <end position="86"/>
    </location>
</feature>
<dbReference type="AlphaFoldDB" id="A0A1H7LQ98"/>
<protein>
    <submittedName>
        <fullName evidence="7">RNA polymerase, sigma subunit, SigZ</fullName>
    </submittedName>
</protein>
<dbReference type="OrthoDB" id="7861343at2"/>
<keyword evidence="5" id="KW-0804">Transcription</keyword>
<dbReference type="Gene3D" id="1.10.10.10">
    <property type="entry name" value="Winged helix-like DNA-binding domain superfamily/Winged helix DNA-binding domain"/>
    <property type="match status" value="1"/>
</dbReference>
<comment type="similarity">
    <text evidence="1">Belongs to the sigma-70 factor family. ECF subfamily.</text>
</comment>
<dbReference type="InterPro" id="IPR036388">
    <property type="entry name" value="WH-like_DNA-bd_sf"/>
</dbReference>
<dbReference type="Proteomes" id="UP000199283">
    <property type="component" value="Unassembled WGS sequence"/>
</dbReference>
<dbReference type="InterPro" id="IPR014284">
    <property type="entry name" value="RNA_pol_sigma-70_dom"/>
</dbReference>
<dbReference type="SUPFAM" id="SSF88946">
    <property type="entry name" value="Sigma2 domain of RNA polymerase sigma factors"/>
    <property type="match status" value="1"/>
</dbReference>
<evidence type="ECO:0000259" key="6">
    <source>
        <dbReference type="Pfam" id="PF04542"/>
    </source>
</evidence>
<sequence length="202" mass="22957">MFIEQKHRSANVSRRDAEAKLVECRNKFLGFLRKRLRNPQDAEDVFQDFCLKVLRNHASIKNGERLDAWLGITLRHTLTDHYRRQATRKAWADAYANEAKLTEPETEGVDDTVCRCISVALKELEPAQIELLTRLDLQEEPRIAIAADLAVSQNALRVRVHRARAELKKRITEICPLCGAGKFMQCGSDHSLKGSLGNRIPA</sequence>
<evidence type="ECO:0000256" key="4">
    <source>
        <dbReference type="ARBA" id="ARBA00023125"/>
    </source>
</evidence>
<dbReference type="InterPro" id="IPR013325">
    <property type="entry name" value="RNA_pol_sigma_r2"/>
</dbReference>
<accession>A0A1H7LQ98</accession>
<dbReference type="NCBIfam" id="TIGR02937">
    <property type="entry name" value="sigma70-ECF"/>
    <property type="match status" value="1"/>
</dbReference>